<dbReference type="RefSeq" id="WP_135607231.1">
    <property type="nucleotide sequence ID" value="NZ_CAAGSM010000002.1"/>
</dbReference>
<dbReference type="InterPro" id="IPR038765">
    <property type="entry name" value="Papain-like_cys_pep_sf"/>
</dbReference>
<evidence type="ECO:0000313" key="2">
    <source>
        <dbReference type="EMBL" id="KGK99220.1"/>
    </source>
</evidence>
<gene>
    <name evidence="2" type="ORF">LI82_04145</name>
</gene>
<keyword evidence="3" id="KW-1185">Reference proteome</keyword>
<keyword evidence="1" id="KW-0812">Transmembrane</keyword>
<dbReference type="Proteomes" id="UP000029859">
    <property type="component" value="Unassembled WGS sequence"/>
</dbReference>
<organism evidence="2 3">
    <name type="scientific">Methanococcoides methylutens</name>
    <dbReference type="NCBI Taxonomy" id="2226"/>
    <lineage>
        <taxon>Archaea</taxon>
        <taxon>Methanobacteriati</taxon>
        <taxon>Methanobacteriota</taxon>
        <taxon>Stenosarchaea group</taxon>
        <taxon>Methanomicrobia</taxon>
        <taxon>Methanosarcinales</taxon>
        <taxon>Methanosarcinaceae</taxon>
        <taxon>Methanococcoides</taxon>
    </lineage>
</organism>
<accession>A0A099T228</accession>
<evidence type="ECO:0000256" key="1">
    <source>
        <dbReference type="SAM" id="Phobius"/>
    </source>
</evidence>
<dbReference type="SUPFAM" id="SSF54001">
    <property type="entry name" value="Cysteine proteinases"/>
    <property type="match status" value="1"/>
</dbReference>
<evidence type="ECO:0000313" key="3">
    <source>
        <dbReference type="Proteomes" id="UP000029859"/>
    </source>
</evidence>
<reference evidence="2 3" key="1">
    <citation type="submission" date="2014-09" db="EMBL/GenBank/DDBJ databases">
        <title>Draft genome sequence of an obligately methylotrophic methanogen, Methanococcoides methylutens, isolated from marine sediment.</title>
        <authorList>
            <person name="Guan Y."/>
            <person name="Ngugi D.K."/>
            <person name="Blom J."/>
            <person name="Ali S."/>
            <person name="Ferry J.G."/>
            <person name="Stingl U."/>
        </authorList>
    </citation>
    <scope>NUCLEOTIDE SEQUENCE [LARGE SCALE GENOMIC DNA]</scope>
    <source>
        <strain evidence="2 3">DSM 2657</strain>
    </source>
</reference>
<name>A0A099T228_METMT</name>
<dbReference type="EMBL" id="JRHO01000009">
    <property type="protein sequence ID" value="KGK99220.1"/>
    <property type="molecule type" value="Genomic_DNA"/>
</dbReference>
<feature type="transmembrane region" description="Helical" evidence="1">
    <location>
        <begin position="302"/>
        <end position="324"/>
    </location>
</feature>
<keyword evidence="1" id="KW-0472">Membrane</keyword>
<comment type="caution">
    <text evidence="2">The sequence shown here is derived from an EMBL/GenBank/DDBJ whole genome shotgun (WGS) entry which is preliminary data.</text>
</comment>
<dbReference type="OrthoDB" id="142903at2157"/>
<protein>
    <submittedName>
        <fullName evidence="2">Uncharacterized protein</fullName>
    </submittedName>
</protein>
<keyword evidence="1" id="KW-1133">Transmembrane helix</keyword>
<sequence>MSTQKISEYPNWKYLASIVLFALIVSHPLFAYSVTENDKIESQMMDESVIIINQSANNSEKAEMIIQWEQEQFNFPAANHFNSNNYRYYLRDYIPLPGYYLYINRANCGELALVFEYMANITSVPYRQIVTEDMLNPVSMRRNNHRFSEVQLENDSWMIADVGFNLYPPKSSKYEFTENRGYLVGHVAIKNDDGTFTDCTPSYVKNTSKIIVNAKRDGIPSSNADIEVELLYNDTKKPVIGNNIKYKTDEQGTLELNLGSYDECSYVVTVKDGFYKNSTTFVPNEDVSSIEIEVDKWNIDSAVIVVLFLVSIVMYSSLKFGNFIGEMLVKKRKQ</sequence>
<proteinExistence type="predicted"/>
<dbReference type="AlphaFoldDB" id="A0A099T228"/>